<organism evidence="4 5">
    <name type="scientific">Crossiella equi</name>
    <dbReference type="NCBI Taxonomy" id="130796"/>
    <lineage>
        <taxon>Bacteria</taxon>
        <taxon>Bacillati</taxon>
        <taxon>Actinomycetota</taxon>
        <taxon>Actinomycetes</taxon>
        <taxon>Pseudonocardiales</taxon>
        <taxon>Pseudonocardiaceae</taxon>
        <taxon>Crossiella</taxon>
    </lineage>
</organism>
<reference evidence="4 5" key="1">
    <citation type="submission" date="2021-03" db="EMBL/GenBank/DDBJ databases">
        <title>Sequencing the genomes of 1000 actinobacteria strains.</title>
        <authorList>
            <person name="Klenk H.-P."/>
        </authorList>
    </citation>
    <scope>NUCLEOTIDE SEQUENCE [LARGE SCALE GENOMIC DNA]</scope>
    <source>
        <strain evidence="4 5">DSM 44580</strain>
    </source>
</reference>
<keyword evidence="2" id="KW-0288">FMN</keyword>
<dbReference type="InterPro" id="IPR005025">
    <property type="entry name" value="FMN_Rdtase-like_dom"/>
</dbReference>
<dbReference type="SUPFAM" id="SSF52218">
    <property type="entry name" value="Flavoproteins"/>
    <property type="match status" value="1"/>
</dbReference>
<comment type="caution">
    <text evidence="4">The sequence shown here is derived from an EMBL/GenBank/DDBJ whole genome shotgun (WGS) entry which is preliminary data.</text>
</comment>
<proteinExistence type="predicted"/>
<gene>
    <name evidence="4" type="ORF">JOF53_000178</name>
</gene>
<sequence length="183" mass="20507">MRKFLFVLGSSRQDGNTEQLARHAARTLPADVEQRWLWLGDYPLPTFADVRHDAPLPPPTGNVKLLAEATLEATDIVIASPVYWYSVSNTTKTYLDYWSNWLRVPEMDFKARMSAKTLWGISVLAEEDRSRADHLAGMLRNSADYLHMGWAGLLLGNGSKPGDVQRDTEALAAAEQYFAPARV</sequence>
<evidence type="ECO:0000313" key="5">
    <source>
        <dbReference type="Proteomes" id="UP001519363"/>
    </source>
</evidence>
<evidence type="ECO:0000256" key="1">
    <source>
        <dbReference type="ARBA" id="ARBA00022630"/>
    </source>
</evidence>
<dbReference type="InterPro" id="IPR029039">
    <property type="entry name" value="Flavoprotein-like_sf"/>
</dbReference>
<dbReference type="EMBL" id="JAGIOO010000001">
    <property type="protein sequence ID" value="MBP2471306.1"/>
    <property type="molecule type" value="Genomic_DNA"/>
</dbReference>
<name>A0ABS5A406_9PSEU</name>
<keyword evidence="1" id="KW-0285">Flavoprotein</keyword>
<evidence type="ECO:0000259" key="3">
    <source>
        <dbReference type="Pfam" id="PF03358"/>
    </source>
</evidence>
<accession>A0ABS5A406</accession>
<protein>
    <submittedName>
        <fullName evidence="4">Multimeric flavodoxin WrbA</fullName>
    </submittedName>
</protein>
<evidence type="ECO:0000313" key="4">
    <source>
        <dbReference type="EMBL" id="MBP2471306.1"/>
    </source>
</evidence>
<keyword evidence="5" id="KW-1185">Reference proteome</keyword>
<dbReference type="Gene3D" id="3.40.50.360">
    <property type="match status" value="1"/>
</dbReference>
<dbReference type="RefSeq" id="WP_209706182.1">
    <property type="nucleotide sequence ID" value="NZ_JAGIOO010000001.1"/>
</dbReference>
<dbReference type="Proteomes" id="UP001519363">
    <property type="component" value="Unassembled WGS sequence"/>
</dbReference>
<dbReference type="InterPro" id="IPR051796">
    <property type="entry name" value="ISF_SsuE-like"/>
</dbReference>
<feature type="domain" description="NADPH-dependent FMN reductase-like" evidence="3">
    <location>
        <begin position="3"/>
        <end position="148"/>
    </location>
</feature>
<dbReference type="PANTHER" id="PTHR43278">
    <property type="entry name" value="NAD(P)H-DEPENDENT FMN-CONTAINING OXIDOREDUCTASE YWQN-RELATED"/>
    <property type="match status" value="1"/>
</dbReference>
<dbReference type="Pfam" id="PF03358">
    <property type="entry name" value="FMN_red"/>
    <property type="match status" value="1"/>
</dbReference>
<dbReference type="PANTHER" id="PTHR43278:SF4">
    <property type="entry name" value="NAD(P)H-DEPENDENT FMN-CONTAINING OXIDOREDUCTASE YWQN-RELATED"/>
    <property type="match status" value="1"/>
</dbReference>
<evidence type="ECO:0000256" key="2">
    <source>
        <dbReference type="ARBA" id="ARBA00022643"/>
    </source>
</evidence>